<evidence type="ECO:0000256" key="1">
    <source>
        <dbReference type="ARBA" id="ARBA00004571"/>
    </source>
</evidence>
<dbReference type="InterPro" id="IPR039426">
    <property type="entry name" value="TonB-dep_rcpt-like"/>
</dbReference>
<dbReference type="EMBL" id="JAQJJM010000024">
    <property type="protein sequence ID" value="MDN5132922.1"/>
    <property type="molecule type" value="Genomic_DNA"/>
</dbReference>
<keyword evidence="5 7" id="KW-0472">Membrane</keyword>
<dbReference type="AlphaFoldDB" id="A0AAP4UZI4"/>
<evidence type="ECO:0000256" key="5">
    <source>
        <dbReference type="ARBA" id="ARBA00023136"/>
    </source>
</evidence>
<accession>A0AAP4UZI4</accession>
<dbReference type="PROSITE" id="PS52016">
    <property type="entry name" value="TONB_DEPENDENT_REC_3"/>
    <property type="match status" value="1"/>
</dbReference>
<evidence type="ECO:0000256" key="6">
    <source>
        <dbReference type="ARBA" id="ARBA00023237"/>
    </source>
</evidence>
<keyword evidence="3 7" id="KW-1134">Transmembrane beta strand</keyword>
<evidence type="ECO:0000313" key="8">
    <source>
        <dbReference type="EMBL" id="MDN5132922.1"/>
    </source>
</evidence>
<proteinExistence type="inferred from homology"/>
<name>A0AAP4UZI4_9BACT</name>
<evidence type="ECO:0000256" key="3">
    <source>
        <dbReference type="ARBA" id="ARBA00022452"/>
    </source>
</evidence>
<keyword evidence="2 7" id="KW-0813">Transport</keyword>
<dbReference type="GO" id="GO:0009279">
    <property type="term" value="C:cell outer membrane"/>
    <property type="evidence" value="ECO:0007669"/>
    <property type="project" value="UniProtKB-SubCell"/>
</dbReference>
<comment type="similarity">
    <text evidence="7">Belongs to the TonB-dependent receptor family.</text>
</comment>
<keyword evidence="6 7" id="KW-0998">Cell outer membrane</keyword>
<dbReference type="PROSITE" id="PS01156">
    <property type="entry name" value="TONB_DEPENDENT_REC_2"/>
    <property type="match status" value="1"/>
</dbReference>
<reference evidence="8" key="2">
    <citation type="submission" date="2023-01" db="EMBL/GenBank/DDBJ databases">
        <authorList>
            <person name="Uljanovas D."/>
        </authorList>
    </citation>
    <scope>NUCLEOTIDE SEQUENCE</scope>
    <source>
        <strain evidence="8">H19</strain>
    </source>
</reference>
<comment type="subcellular location">
    <subcellularLocation>
        <location evidence="1 7">Cell outer membrane</location>
        <topology evidence="1 7">Multi-pass membrane protein</topology>
    </subcellularLocation>
</comment>
<dbReference type="InterPro" id="IPR010917">
    <property type="entry name" value="TonB_rcpt_CS"/>
</dbReference>
<sequence>MLPSYTLYDAGLRYKTKLEKYPTTFLLNVANLTGKDYWASSSYLGDPRSVAFSMKMEF</sequence>
<dbReference type="Gene3D" id="2.40.170.20">
    <property type="entry name" value="TonB-dependent receptor, beta-barrel domain"/>
    <property type="match status" value="1"/>
</dbReference>
<comment type="caution">
    <text evidence="8">The sequence shown here is derived from an EMBL/GenBank/DDBJ whole genome shotgun (WGS) entry which is preliminary data.</text>
</comment>
<organism evidence="8 9">
    <name type="scientific">Aliarcobacter butzleri</name>
    <dbReference type="NCBI Taxonomy" id="28197"/>
    <lineage>
        <taxon>Bacteria</taxon>
        <taxon>Pseudomonadati</taxon>
        <taxon>Campylobacterota</taxon>
        <taxon>Epsilonproteobacteria</taxon>
        <taxon>Campylobacterales</taxon>
        <taxon>Arcobacteraceae</taxon>
        <taxon>Aliarcobacter</taxon>
    </lineage>
</organism>
<gene>
    <name evidence="8" type="ORF">PJV92_09350</name>
</gene>
<protein>
    <submittedName>
        <fullName evidence="8">TonB-dependent receptor</fullName>
    </submittedName>
</protein>
<evidence type="ECO:0000256" key="4">
    <source>
        <dbReference type="ARBA" id="ARBA00022692"/>
    </source>
</evidence>
<evidence type="ECO:0000256" key="7">
    <source>
        <dbReference type="PROSITE-ProRule" id="PRU01360"/>
    </source>
</evidence>
<evidence type="ECO:0000313" key="9">
    <source>
        <dbReference type="Proteomes" id="UP001171508"/>
    </source>
</evidence>
<evidence type="ECO:0000256" key="2">
    <source>
        <dbReference type="ARBA" id="ARBA00022448"/>
    </source>
</evidence>
<dbReference type="InterPro" id="IPR036942">
    <property type="entry name" value="Beta-barrel_TonB_sf"/>
</dbReference>
<dbReference type="Proteomes" id="UP001171508">
    <property type="component" value="Unassembled WGS sequence"/>
</dbReference>
<keyword evidence="4 7" id="KW-0812">Transmembrane</keyword>
<reference evidence="8" key="1">
    <citation type="journal article" date="2023" name="Microorganisms">
        <title>Genomic Characterization of Arcobacter butzleri Strains Isolated from Various Sources in Lithuania.</title>
        <authorList>
            <person name="Uljanovas D."/>
            <person name="Golz G."/>
            <person name="Fleischmann S."/>
            <person name="Kudirkiene E."/>
            <person name="Kasetiene N."/>
            <person name="Grineviciene A."/>
            <person name="Tamuleviciene E."/>
            <person name="Aksomaitiene J."/>
            <person name="Alter T."/>
            <person name="Malakauskas M."/>
        </authorList>
    </citation>
    <scope>NUCLEOTIDE SEQUENCE</scope>
    <source>
        <strain evidence="8">H19</strain>
    </source>
</reference>
<keyword evidence="8" id="KW-0675">Receptor</keyword>
<dbReference type="SUPFAM" id="SSF56935">
    <property type="entry name" value="Porins"/>
    <property type="match status" value="1"/>
</dbReference>